<evidence type="ECO:0008006" key="5">
    <source>
        <dbReference type="Google" id="ProtNLM"/>
    </source>
</evidence>
<sequence>MAFDKSMVMFSVIFMAFCRGVSMAAVYQVGDSAGWTSMGQVDYPGMGCQQEFSWRRYSRFPLQQPVPQREASYTTGFRVMQCLVPRSLLTPTATMQSRLKSLATCTSYVDTLVTAKRGKRLISWLLRQLQILSPPPSTQTSEPSTASSLYFRFNLSFALGVLIAFCLSGFVY</sequence>
<reference evidence="3" key="1">
    <citation type="submission" date="2022-11" db="EMBL/GenBank/DDBJ databases">
        <authorList>
            <person name="Hyden B.L."/>
            <person name="Feng K."/>
            <person name="Yates T."/>
            <person name="Jawdy S."/>
            <person name="Smart L.B."/>
            <person name="Muchero W."/>
        </authorList>
    </citation>
    <scope>NUCLEOTIDE SEQUENCE</scope>
    <source>
        <tissue evidence="3">Shoot tip</tissue>
    </source>
</reference>
<protein>
    <recommendedName>
        <fullName evidence="5">Phytocyanin domain-containing protein</fullName>
    </recommendedName>
</protein>
<accession>A0A9Q0ZSM6</accession>
<feature type="transmembrane region" description="Helical" evidence="1">
    <location>
        <begin position="149"/>
        <end position="171"/>
    </location>
</feature>
<keyword evidence="4" id="KW-1185">Reference proteome</keyword>
<reference evidence="3" key="2">
    <citation type="journal article" date="2023" name="Int. J. Mol. Sci.">
        <title>De Novo Assembly and Annotation of 11 Diverse Shrub Willow (Salix) Genomes Reveals Novel Gene Organization in Sex-Linked Regions.</title>
        <authorList>
            <person name="Hyden B."/>
            <person name="Feng K."/>
            <person name="Yates T.B."/>
            <person name="Jawdy S."/>
            <person name="Cereghino C."/>
            <person name="Smart L.B."/>
            <person name="Muchero W."/>
        </authorList>
    </citation>
    <scope>NUCLEOTIDE SEQUENCE</scope>
    <source>
        <tissue evidence="3">Shoot tip</tissue>
    </source>
</reference>
<evidence type="ECO:0000256" key="1">
    <source>
        <dbReference type="SAM" id="Phobius"/>
    </source>
</evidence>
<organism evidence="3 4">
    <name type="scientific">Salix koriyanagi</name>
    <dbReference type="NCBI Taxonomy" id="2511006"/>
    <lineage>
        <taxon>Eukaryota</taxon>
        <taxon>Viridiplantae</taxon>
        <taxon>Streptophyta</taxon>
        <taxon>Embryophyta</taxon>
        <taxon>Tracheophyta</taxon>
        <taxon>Spermatophyta</taxon>
        <taxon>Magnoliopsida</taxon>
        <taxon>eudicotyledons</taxon>
        <taxon>Gunneridae</taxon>
        <taxon>Pentapetalae</taxon>
        <taxon>rosids</taxon>
        <taxon>fabids</taxon>
        <taxon>Malpighiales</taxon>
        <taxon>Salicaceae</taxon>
        <taxon>Saliceae</taxon>
        <taxon>Salix</taxon>
    </lineage>
</organism>
<evidence type="ECO:0000313" key="4">
    <source>
        <dbReference type="Proteomes" id="UP001151752"/>
    </source>
</evidence>
<dbReference type="AlphaFoldDB" id="A0A9Q0ZSM6"/>
<dbReference type="Proteomes" id="UP001151752">
    <property type="component" value="Chromosome 6"/>
</dbReference>
<keyword evidence="2" id="KW-0732">Signal</keyword>
<evidence type="ECO:0000313" key="3">
    <source>
        <dbReference type="EMBL" id="KAJ6745393.1"/>
    </source>
</evidence>
<keyword evidence="1" id="KW-1133">Transmembrane helix</keyword>
<proteinExistence type="predicted"/>
<keyword evidence="1" id="KW-0472">Membrane</keyword>
<name>A0A9Q0ZSM6_9ROSI</name>
<keyword evidence="1" id="KW-0812">Transmembrane</keyword>
<feature type="chain" id="PRO_5040405710" description="Phytocyanin domain-containing protein" evidence="2">
    <location>
        <begin position="24"/>
        <end position="172"/>
    </location>
</feature>
<feature type="signal peptide" evidence="2">
    <location>
        <begin position="1"/>
        <end position="23"/>
    </location>
</feature>
<comment type="caution">
    <text evidence="3">The sequence shown here is derived from an EMBL/GenBank/DDBJ whole genome shotgun (WGS) entry which is preliminary data.</text>
</comment>
<evidence type="ECO:0000256" key="2">
    <source>
        <dbReference type="SAM" id="SignalP"/>
    </source>
</evidence>
<dbReference type="EMBL" id="JAPFFM010000009">
    <property type="protein sequence ID" value="KAJ6745393.1"/>
    <property type="molecule type" value="Genomic_DNA"/>
</dbReference>
<gene>
    <name evidence="3" type="ORF">OIU74_028133</name>
</gene>